<dbReference type="Gene3D" id="1.10.10.10">
    <property type="entry name" value="Winged helix-like DNA-binding domain superfamily/Winged helix DNA-binding domain"/>
    <property type="match status" value="1"/>
</dbReference>
<reference evidence="5 6" key="1">
    <citation type="submission" date="2018-07" db="EMBL/GenBank/DDBJ databases">
        <title>Thalassococcus profundi sp. nov., a marine bacterium isolated from deep seawater of Okinawa Trough.</title>
        <authorList>
            <person name="Yu M."/>
        </authorList>
    </citation>
    <scope>NUCLEOTIDE SEQUENCE [LARGE SCALE GENOMIC DNA]</scope>
    <source>
        <strain evidence="5 6">WRAS1</strain>
    </source>
</reference>
<sequence length="239" mass="26879">MDTPQVARDRIVRRKLSDEVFDRLRNMILNGELKPGDPVPAERDLMTRFGVGRPAVREALQTMHTIGLITVSHGERSRVNEISPTTAFTQVDAIAQFLITAAPENLNHLKEARKLFEIGLIKIAANKRNEQDLDDLRRLLAEQRKELGNAHDFIRGDIAFHSKLASIAGNPIITAMAEAMLKWIFHYHTSLLHWSGREEVTLDEHERIIEAIAAGDSSAAAGMMEVHLDRSAANYRHHS</sequence>
<dbReference type="OrthoDB" id="9028214at2"/>
<keyword evidence="1" id="KW-0805">Transcription regulation</keyword>
<dbReference type="RefSeq" id="WP_114509094.1">
    <property type="nucleotide sequence ID" value="NZ_QPMK01000001.1"/>
</dbReference>
<dbReference type="SMART" id="SM00345">
    <property type="entry name" value="HTH_GNTR"/>
    <property type="match status" value="1"/>
</dbReference>
<dbReference type="Proteomes" id="UP000253977">
    <property type="component" value="Unassembled WGS sequence"/>
</dbReference>
<evidence type="ECO:0000256" key="1">
    <source>
        <dbReference type="ARBA" id="ARBA00023015"/>
    </source>
</evidence>
<dbReference type="Gene3D" id="1.20.120.530">
    <property type="entry name" value="GntR ligand-binding domain-like"/>
    <property type="match status" value="1"/>
</dbReference>
<feature type="domain" description="HTH gntR-type" evidence="4">
    <location>
        <begin position="14"/>
        <end position="82"/>
    </location>
</feature>
<keyword evidence="2" id="KW-0238">DNA-binding</keyword>
<evidence type="ECO:0000256" key="2">
    <source>
        <dbReference type="ARBA" id="ARBA00023125"/>
    </source>
</evidence>
<organism evidence="5 6">
    <name type="scientific">Thalassococcus profundi</name>
    <dbReference type="NCBI Taxonomy" id="2282382"/>
    <lineage>
        <taxon>Bacteria</taxon>
        <taxon>Pseudomonadati</taxon>
        <taxon>Pseudomonadota</taxon>
        <taxon>Alphaproteobacteria</taxon>
        <taxon>Rhodobacterales</taxon>
        <taxon>Roseobacteraceae</taxon>
        <taxon>Thalassococcus</taxon>
    </lineage>
</organism>
<dbReference type="PRINTS" id="PR00035">
    <property type="entry name" value="HTHGNTR"/>
</dbReference>
<dbReference type="PROSITE" id="PS50949">
    <property type="entry name" value="HTH_GNTR"/>
    <property type="match status" value="1"/>
</dbReference>
<proteinExistence type="predicted"/>
<dbReference type="SMART" id="SM00895">
    <property type="entry name" value="FCD"/>
    <property type="match status" value="1"/>
</dbReference>
<protein>
    <submittedName>
        <fullName evidence="5">Transcriptional regulator NanR</fullName>
    </submittedName>
</protein>
<dbReference type="InterPro" id="IPR036388">
    <property type="entry name" value="WH-like_DNA-bd_sf"/>
</dbReference>
<dbReference type="GO" id="GO:0003700">
    <property type="term" value="F:DNA-binding transcription factor activity"/>
    <property type="evidence" value="ECO:0007669"/>
    <property type="project" value="InterPro"/>
</dbReference>
<evidence type="ECO:0000256" key="3">
    <source>
        <dbReference type="ARBA" id="ARBA00023163"/>
    </source>
</evidence>
<evidence type="ECO:0000313" key="5">
    <source>
        <dbReference type="EMBL" id="RDD68115.1"/>
    </source>
</evidence>
<dbReference type="Pfam" id="PF00392">
    <property type="entry name" value="GntR"/>
    <property type="match status" value="1"/>
</dbReference>
<dbReference type="CDD" id="cd07377">
    <property type="entry name" value="WHTH_GntR"/>
    <property type="match status" value="1"/>
</dbReference>
<dbReference type="EMBL" id="QPMK01000001">
    <property type="protein sequence ID" value="RDD68115.1"/>
    <property type="molecule type" value="Genomic_DNA"/>
</dbReference>
<dbReference type="InterPro" id="IPR008920">
    <property type="entry name" value="TF_FadR/GntR_C"/>
</dbReference>
<dbReference type="NCBIfam" id="NF003011">
    <property type="entry name" value="PRK03837.1"/>
    <property type="match status" value="1"/>
</dbReference>
<evidence type="ECO:0000313" key="6">
    <source>
        <dbReference type="Proteomes" id="UP000253977"/>
    </source>
</evidence>
<name>A0A369TUJ7_9RHOB</name>
<gene>
    <name evidence="5" type="ORF">DU478_01205</name>
</gene>
<dbReference type="Pfam" id="PF07729">
    <property type="entry name" value="FCD"/>
    <property type="match status" value="1"/>
</dbReference>
<dbReference type="AlphaFoldDB" id="A0A369TUJ7"/>
<keyword evidence="6" id="KW-1185">Reference proteome</keyword>
<dbReference type="PANTHER" id="PTHR43537:SF53">
    <property type="entry name" value="HTH-TYPE TRANSCRIPTIONAL REPRESSOR NANR"/>
    <property type="match status" value="1"/>
</dbReference>
<dbReference type="SUPFAM" id="SSF46785">
    <property type="entry name" value="Winged helix' DNA-binding domain"/>
    <property type="match status" value="1"/>
</dbReference>
<dbReference type="SUPFAM" id="SSF48008">
    <property type="entry name" value="GntR ligand-binding domain-like"/>
    <property type="match status" value="1"/>
</dbReference>
<dbReference type="PANTHER" id="PTHR43537">
    <property type="entry name" value="TRANSCRIPTIONAL REGULATOR, GNTR FAMILY"/>
    <property type="match status" value="1"/>
</dbReference>
<keyword evidence="3" id="KW-0804">Transcription</keyword>
<dbReference type="GO" id="GO:0003677">
    <property type="term" value="F:DNA binding"/>
    <property type="evidence" value="ECO:0007669"/>
    <property type="project" value="UniProtKB-KW"/>
</dbReference>
<dbReference type="InterPro" id="IPR000524">
    <property type="entry name" value="Tscrpt_reg_HTH_GntR"/>
</dbReference>
<dbReference type="InterPro" id="IPR011711">
    <property type="entry name" value="GntR_C"/>
</dbReference>
<evidence type="ECO:0000259" key="4">
    <source>
        <dbReference type="PROSITE" id="PS50949"/>
    </source>
</evidence>
<dbReference type="InterPro" id="IPR036390">
    <property type="entry name" value="WH_DNA-bd_sf"/>
</dbReference>
<comment type="caution">
    <text evidence="5">The sequence shown here is derived from an EMBL/GenBank/DDBJ whole genome shotgun (WGS) entry which is preliminary data.</text>
</comment>
<accession>A0A369TUJ7</accession>